<dbReference type="Gene3D" id="3.30.830.10">
    <property type="entry name" value="Metalloenzyme, LuxS/M16 peptidase-like"/>
    <property type="match status" value="2"/>
</dbReference>
<evidence type="ECO:0000313" key="12">
    <source>
        <dbReference type="EMBL" id="KZT18012.1"/>
    </source>
</evidence>
<evidence type="ECO:0000313" key="13">
    <source>
        <dbReference type="Proteomes" id="UP000076761"/>
    </source>
</evidence>
<evidence type="ECO:0000256" key="10">
    <source>
        <dbReference type="ARBA" id="ARBA00040751"/>
    </source>
</evidence>
<comment type="subcellular location">
    <subcellularLocation>
        <location evidence="1">Mitochondrion inner membrane</location>
        <topology evidence="1">Peripheral membrane protein</topology>
        <orientation evidence="1">Matrix side</orientation>
    </subcellularLocation>
</comment>
<keyword evidence="7" id="KW-0496">Mitochondrion</keyword>
<dbReference type="OrthoDB" id="6369905at2759"/>
<evidence type="ECO:0000256" key="6">
    <source>
        <dbReference type="ARBA" id="ARBA00022982"/>
    </source>
</evidence>
<dbReference type="InParanoid" id="A0A165M7Z4"/>
<dbReference type="InterPro" id="IPR011249">
    <property type="entry name" value="Metalloenz_LuxS/M16"/>
</dbReference>
<dbReference type="STRING" id="1314782.A0A165M7Z4"/>
<sequence>MLAARTSATRGAARLARSFATVVDSAGVKVAAVDYGQPTSAVTVLVKAGSRYQTKPGVAHALKNFAFTSTSKRSALGTIRETELYGGVLSSSLSREYLALTAEFLRGDEEYFVDLLSSFVTSAKLTRHELVEIVHPVTEAEATVAQEDSATRALEIAHTLAFRAGLGNSLFAPPHSHVTTEDIKAFASSVFSKDGVAVLGTGIDQSSLSHLVEKHFGASQLSGSGLKTSASSYYGGENRVEHGSGLQTVFIGYGTTSPSAELAALSAHISAQPSIKWSQSTSPTSAGLTTGTTVQSVYLPYSDAALFGILVQGPTSEAVTQASQTAVKVLKEATGSSGLKSDDLKKAVAKAKFQAASVADSRDGLFSVLGSKVLAGSEASVNSLVSALDKVDSAAFSKATSALVKAKPTYVAVGNVDTLPYADELGL</sequence>
<evidence type="ECO:0000259" key="11">
    <source>
        <dbReference type="Pfam" id="PF00675"/>
    </source>
</evidence>
<keyword evidence="8" id="KW-0472">Membrane</keyword>
<dbReference type="InterPro" id="IPR050361">
    <property type="entry name" value="MPP/UQCRC_Complex"/>
</dbReference>
<dbReference type="AlphaFoldDB" id="A0A165M7Z4"/>
<dbReference type="FunFam" id="3.30.830.10:FF:000021">
    <property type="entry name" value="Cytochrome b-c1 complex subunit 2"/>
    <property type="match status" value="1"/>
</dbReference>
<keyword evidence="3" id="KW-0679">Respiratory chain</keyword>
<evidence type="ECO:0000256" key="9">
    <source>
        <dbReference type="ARBA" id="ARBA00038146"/>
    </source>
</evidence>
<dbReference type="Pfam" id="PF00675">
    <property type="entry name" value="Peptidase_M16"/>
    <property type="match status" value="1"/>
</dbReference>
<dbReference type="GO" id="GO:0046872">
    <property type="term" value="F:metal ion binding"/>
    <property type="evidence" value="ECO:0007669"/>
    <property type="project" value="InterPro"/>
</dbReference>
<evidence type="ECO:0000256" key="4">
    <source>
        <dbReference type="ARBA" id="ARBA00022792"/>
    </source>
</evidence>
<evidence type="ECO:0000256" key="2">
    <source>
        <dbReference type="ARBA" id="ARBA00022448"/>
    </source>
</evidence>
<gene>
    <name evidence="12" type="ORF">NEOLEDRAFT_1184672</name>
</gene>
<keyword evidence="4" id="KW-0999">Mitochondrion inner membrane</keyword>
<dbReference type="GO" id="GO:0005743">
    <property type="term" value="C:mitochondrial inner membrane"/>
    <property type="evidence" value="ECO:0007669"/>
    <property type="project" value="UniProtKB-SubCell"/>
</dbReference>
<protein>
    <recommendedName>
        <fullName evidence="10">Cytochrome b-c1 complex subunit 2, mitochondrial</fullName>
    </recommendedName>
</protein>
<keyword evidence="2" id="KW-0813">Transport</keyword>
<feature type="domain" description="Peptidase M16 N-terminal" evidence="11">
    <location>
        <begin position="33"/>
        <end position="173"/>
    </location>
</feature>
<keyword evidence="5" id="KW-0809">Transit peptide</keyword>
<dbReference type="SUPFAM" id="SSF63411">
    <property type="entry name" value="LuxS/MPP-like metallohydrolase"/>
    <property type="match status" value="2"/>
</dbReference>
<evidence type="ECO:0000256" key="8">
    <source>
        <dbReference type="ARBA" id="ARBA00023136"/>
    </source>
</evidence>
<evidence type="ECO:0000256" key="3">
    <source>
        <dbReference type="ARBA" id="ARBA00022660"/>
    </source>
</evidence>
<dbReference type="PANTHER" id="PTHR11851">
    <property type="entry name" value="METALLOPROTEASE"/>
    <property type="match status" value="1"/>
</dbReference>
<dbReference type="PANTHER" id="PTHR11851:SF209">
    <property type="entry name" value="CYTOCHROME B-C1 COMPLEX SUBUNIT 2, MITOCHONDRIAL"/>
    <property type="match status" value="1"/>
</dbReference>
<dbReference type="FunCoup" id="A0A165M7Z4">
    <property type="interactions" value="222"/>
</dbReference>
<dbReference type="EMBL" id="KV425728">
    <property type="protein sequence ID" value="KZT18012.1"/>
    <property type="molecule type" value="Genomic_DNA"/>
</dbReference>
<keyword evidence="12" id="KW-0378">Hydrolase</keyword>
<dbReference type="GO" id="GO:0016787">
    <property type="term" value="F:hydrolase activity"/>
    <property type="evidence" value="ECO:0007669"/>
    <property type="project" value="UniProtKB-KW"/>
</dbReference>
<dbReference type="InterPro" id="IPR011765">
    <property type="entry name" value="Pept_M16_N"/>
</dbReference>
<accession>A0A165M7Z4</accession>
<keyword evidence="13" id="KW-1185">Reference proteome</keyword>
<dbReference type="FunFam" id="3.30.830.10:FF:000039">
    <property type="entry name" value="Ubiquinol-cytochrome c reductase core subunit 2"/>
    <property type="match status" value="1"/>
</dbReference>
<dbReference type="Proteomes" id="UP000076761">
    <property type="component" value="Unassembled WGS sequence"/>
</dbReference>
<keyword evidence="6" id="KW-0249">Electron transport</keyword>
<organism evidence="12 13">
    <name type="scientific">Neolentinus lepideus HHB14362 ss-1</name>
    <dbReference type="NCBI Taxonomy" id="1314782"/>
    <lineage>
        <taxon>Eukaryota</taxon>
        <taxon>Fungi</taxon>
        <taxon>Dikarya</taxon>
        <taxon>Basidiomycota</taxon>
        <taxon>Agaricomycotina</taxon>
        <taxon>Agaricomycetes</taxon>
        <taxon>Gloeophyllales</taxon>
        <taxon>Gloeophyllaceae</taxon>
        <taxon>Neolentinus</taxon>
    </lineage>
</organism>
<evidence type="ECO:0000256" key="5">
    <source>
        <dbReference type="ARBA" id="ARBA00022946"/>
    </source>
</evidence>
<name>A0A165M7Z4_9AGAM</name>
<comment type="similarity">
    <text evidence="9">Belongs to the peptidase M16 family. UQCRC2/QCR2 subfamily.</text>
</comment>
<reference evidence="12 13" key="1">
    <citation type="journal article" date="2016" name="Mol. Biol. Evol.">
        <title>Comparative Genomics of Early-Diverging Mushroom-Forming Fungi Provides Insights into the Origins of Lignocellulose Decay Capabilities.</title>
        <authorList>
            <person name="Nagy L.G."/>
            <person name="Riley R."/>
            <person name="Tritt A."/>
            <person name="Adam C."/>
            <person name="Daum C."/>
            <person name="Floudas D."/>
            <person name="Sun H."/>
            <person name="Yadav J.S."/>
            <person name="Pangilinan J."/>
            <person name="Larsson K.H."/>
            <person name="Matsuura K."/>
            <person name="Barry K."/>
            <person name="Labutti K."/>
            <person name="Kuo R."/>
            <person name="Ohm R.A."/>
            <person name="Bhattacharya S.S."/>
            <person name="Shirouzu T."/>
            <person name="Yoshinaga Y."/>
            <person name="Martin F.M."/>
            <person name="Grigoriev I.V."/>
            <person name="Hibbett D.S."/>
        </authorList>
    </citation>
    <scope>NUCLEOTIDE SEQUENCE [LARGE SCALE GENOMIC DNA]</scope>
    <source>
        <strain evidence="12 13">HHB14362 ss-1</strain>
    </source>
</reference>
<evidence type="ECO:0000256" key="1">
    <source>
        <dbReference type="ARBA" id="ARBA00004443"/>
    </source>
</evidence>
<proteinExistence type="inferred from homology"/>
<evidence type="ECO:0000256" key="7">
    <source>
        <dbReference type="ARBA" id="ARBA00023128"/>
    </source>
</evidence>